<organism evidence="1 2">
    <name type="scientific">Hymenobacter monticola</name>
    <dbReference type="NCBI Taxonomy" id="1705399"/>
    <lineage>
        <taxon>Bacteria</taxon>
        <taxon>Pseudomonadati</taxon>
        <taxon>Bacteroidota</taxon>
        <taxon>Cytophagia</taxon>
        <taxon>Cytophagales</taxon>
        <taxon>Hymenobacteraceae</taxon>
        <taxon>Hymenobacter</taxon>
    </lineage>
</organism>
<dbReference type="EMBL" id="CP094534">
    <property type="protein sequence ID" value="UOE32841.1"/>
    <property type="molecule type" value="Genomic_DNA"/>
</dbReference>
<evidence type="ECO:0008006" key="3">
    <source>
        <dbReference type="Google" id="ProtNLM"/>
    </source>
</evidence>
<gene>
    <name evidence="1" type="ORF">MTP16_17105</name>
</gene>
<dbReference type="Proteomes" id="UP000831390">
    <property type="component" value="Chromosome"/>
</dbReference>
<dbReference type="RefSeq" id="WP_243512108.1">
    <property type="nucleotide sequence ID" value="NZ_CP094534.1"/>
</dbReference>
<name>A0ABY4B0Z8_9BACT</name>
<protein>
    <recommendedName>
        <fullName evidence="3">P22 coat protein-protein 5 domain protein</fullName>
    </recommendedName>
</protein>
<keyword evidence="2" id="KW-1185">Reference proteome</keyword>
<sequence length="284" mass="30939">MNYSPKIWTGTHFGEIFSEVIYSNATVDKGLVRVLDNIKYEQMVTSITGDLVVQDYAVTPTTGGGNITFGDATIRPVKKHVYEEFNMQGMLNTRFSADMKSGAANMESNEFLKAVLEYAVPRVGKAIETSYWNLLVTKLNAASDEIAVAGATLTAANVIDEMEKVYAAMPGQILEGTEAKIYAPHAVKQMIKVANLNQTYRDIFTVVGDQISYLGVPVEFVPLAANTIVAGRSSDLILGTDLLSDFGAFEVNKVQANSDQMFLKATFSLDAAVCVTNQKVLYKA</sequence>
<evidence type="ECO:0000313" key="2">
    <source>
        <dbReference type="Proteomes" id="UP000831390"/>
    </source>
</evidence>
<reference evidence="1 2" key="1">
    <citation type="submission" date="2022-03" db="EMBL/GenBank/DDBJ databases">
        <title>Hymenobactersp. isolated from the air.</title>
        <authorList>
            <person name="Won M."/>
            <person name="Kwon S.-W."/>
        </authorList>
    </citation>
    <scope>NUCLEOTIDE SEQUENCE [LARGE SCALE GENOMIC DNA]</scope>
    <source>
        <strain evidence="1 2">KACC 22596</strain>
    </source>
</reference>
<accession>A0ABY4B0Z8</accession>
<proteinExistence type="predicted"/>
<evidence type="ECO:0000313" key="1">
    <source>
        <dbReference type="EMBL" id="UOE32841.1"/>
    </source>
</evidence>